<feature type="domain" description="N-(5'phosphoribosyl) anthranilate isomerase (PRAI)" evidence="10">
    <location>
        <begin position="13"/>
        <end position="225"/>
    </location>
</feature>
<evidence type="ECO:0000256" key="5">
    <source>
        <dbReference type="ARBA" id="ARBA00022605"/>
    </source>
</evidence>
<dbReference type="CDD" id="cd00405">
    <property type="entry name" value="PRAI"/>
    <property type="match status" value="1"/>
</dbReference>
<gene>
    <name evidence="9" type="primary">trpF</name>
    <name evidence="11" type="ORF">CCO03_14310</name>
</gene>
<comment type="catalytic activity">
    <reaction evidence="1 9">
        <text>N-(5-phospho-beta-D-ribosyl)anthranilate = 1-(2-carboxyphenylamino)-1-deoxy-D-ribulose 5-phosphate</text>
        <dbReference type="Rhea" id="RHEA:21540"/>
        <dbReference type="ChEBI" id="CHEBI:18277"/>
        <dbReference type="ChEBI" id="CHEBI:58613"/>
        <dbReference type="EC" id="5.3.1.24"/>
    </reaction>
</comment>
<dbReference type="GO" id="GO:0000162">
    <property type="term" value="P:L-tryptophan biosynthetic process"/>
    <property type="evidence" value="ECO:0007669"/>
    <property type="project" value="UniProtKB-UniRule"/>
</dbReference>
<dbReference type="Gene3D" id="3.20.20.70">
    <property type="entry name" value="Aldolase class I"/>
    <property type="match status" value="1"/>
</dbReference>
<dbReference type="PANTHER" id="PTHR42894:SF1">
    <property type="entry name" value="N-(5'-PHOSPHORIBOSYL)ANTHRANILATE ISOMERASE"/>
    <property type="match status" value="1"/>
</dbReference>
<evidence type="ECO:0000256" key="7">
    <source>
        <dbReference type="ARBA" id="ARBA00023141"/>
    </source>
</evidence>
<dbReference type="SUPFAM" id="SSF51366">
    <property type="entry name" value="Ribulose-phoshate binding barrel"/>
    <property type="match status" value="1"/>
</dbReference>
<proteinExistence type="inferred from homology"/>
<evidence type="ECO:0000256" key="1">
    <source>
        <dbReference type="ARBA" id="ARBA00001164"/>
    </source>
</evidence>
<dbReference type="InterPro" id="IPR044643">
    <property type="entry name" value="TrpF_fam"/>
</dbReference>
<dbReference type="InterPro" id="IPR001240">
    <property type="entry name" value="PRAI_dom"/>
</dbReference>
<dbReference type="Pfam" id="PF00697">
    <property type="entry name" value="PRAI"/>
    <property type="match status" value="1"/>
</dbReference>
<keyword evidence="6 9" id="KW-0822">Tryptophan biosynthesis</keyword>
<dbReference type="InterPro" id="IPR011060">
    <property type="entry name" value="RibuloseP-bd_barrel"/>
</dbReference>
<dbReference type="AlphaFoldDB" id="A0A1Y0EQJ5"/>
<organism evidence="11 12">
    <name type="scientific">Comamonas serinivorans</name>
    <dbReference type="NCBI Taxonomy" id="1082851"/>
    <lineage>
        <taxon>Bacteria</taxon>
        <taxon>Pseudomonadati</taxon>
        <taxon>Pseudomonadota</taxon>
        <taxon>Betaproteobacteria</taxon>
        <taxon>Burkholderiales</taxon>
        <taxon>Comamonadaceae</taxon>
        <taxon>Comamonas</taxon>
    </lineage>
</organism>
<evidence type="ECO:0000259" key="10">
    <source>
        <dbReference type="Pfam" id="PF00697"/>
    </source>
</evidence>
<dbReference type="PANTHER" id="PTHR42894">
    <property type="entry name" value="N-(5'-PHOSPHORIBOSYL)ANTHRANILATE ISOMERASE"/>
    <property type="match status" value="1"/>
</dbReference>
<evidence type="ECO:0000256" key="2">
    <source>
        <dbReference type="ARBA" id="ARBA00004664"/>
    </source>
</evidence>
<evidence type="ECO:0000313" key="11">
    <source>
        <dbReference type="EMBL" id="ARU05700.1"/>
    </source>
</evidence>
<sequence>MPQPPLAPRTRIKMCGLTREADVDAAIAAGADAIGFVLYAASPRGITPARAGELAHRLPPFVTPVLLFVNASLAEVRAGCAAVPGAVLQFHGDETPEACETLAAAVQRPFLRAARIPLDAAADFDLLEFARNFHAAQGLLLDAHVEGYGGGGKAFNWSRLSTNVNAHLVLSGGLTSANVTDGIRCLRSLGLSLAVDVSSGIEALDSNGQPQKGIKDAQRMRDFVSAVRQAEV</sequence>
<dbReference type="Proteomes" id="UP000196138">
    <property type="component" value="Chromosome"/>
</dbReference>
<evidence type="ECO:0000256" key="9">
    <source>
        <dbReference type="HAMAP-Rule" id="MF_00135"/>
    </source>
</evidence>
<evidence type="ECO:0000256" key="3">
    <source>
        <dbReference type="ARBA" id="ARBA00012572"/>
    </source>
</evidence>
<name>A0A1Y0EQJ5_9BURK</name>
<evidence type="ECO:0000313" key="12">
    <source>
        <dbReference type="Proteomes" id="UP000196138"/>
    </source>
</evidence>
<dbReference type="NCBIfam" id="NF002299">
    <property type="entry name" value="PRK01222.1-6"/>
    <property type="match status" value="1"/>
</dbReference>
<evidence type="ECO:0000256" key="8">
    <source>
        <dbReference type="ARBA" id="ARBA00023235"/>
    </source>
</evidence>
<dbReference type="RefSeq" id="WP_087282124.1">
    <property type="nucleotide sequence ID" value="NZ_CP021455.1"/>
</dbReference>
<dbReference type="InterPro" id="IPR013785">
    <property type="entry name" value="Aldolase_TIM"/>
</dbReference>
<comment type="pathway">
    <text evidence="2 9">Amino-acid biosynthesis; L-tryptophan biosynthesis; L-tryptophan from chorismate: step 3/5.</text>
</comment>
<reference evidence="11 12" key="1">
    <citation type="submission" date="2017-05" db="EMBL/GenBank/DDBJ databases">
        <authorList>
            <person name="Song R."/>
            <person name="Chenine A.L."/>
            <person name="Ruprecht R.M."/>
        </authorList>
    </citation>
    <scope>NUCLEOTIDE SEQUENCE [LARGE SCALE GENOMIC DNA]</scope>
    <source>
        <strain evidence="11 12">DSM 26136</strain>
    </source>
</reference>
<evidence type="ECO:0000256" key="6">
    <source>
        <dbReference type="ARBA" id="ARBA00022822"/>
    </source>
</evidence>
<dbReference type="EMBL" id="CP021455">
    <property type="protein sequence ID" value="ARU05700.1"/>
    <property type="molecule type" value="Genomic_DNA"/>
</dbReference>
<keyword evidence="12" id="KW-1185">Reference proteome</keyword>
<dbReference type="GO" id="GO:0004640">
    <property type="term" value="F:phosphoribosylanthranilate isomerase activity"/>
    <property type="evidence" value="ECO:0007669"/>
    <property type="project" value="UniProtKB-UniRule"/>
</dbReference>
<dbReference type="KEGG" id="cser:CCO03_14310"/>
<dbReference type="EC" id="5.3.1.24" evidence="3 9"/>
<protein>
    <recommendedName>
        <fullName evidence="4 9">N-(5'-phosphoribosyl)anthranilate isomerase</fullName>
        <shortName evidence="9">PRAI</shortName>
        <ecNumber evidence="3 9">5.3.1.24</ecNumber>
    </recommendedName>
</protein>
<dbReference type="OrthoDB" id="9796196at2"/>
<accession>A0A1Y0EQJ5</accession>
<evidence type="ECO:0000256" key="4">
    <source>
        <dbReference type="ARBA" id="ARBA00022272"/>
    </source>
</evidence>
<keyword evidence="7 9" id="KW-0057">Aromatic amino acid biosynthesis</keyword>
<comment type="similarity">
    <text evidence="9">Belongs to the TrpF family.</text>
</comment>
<keyword evidence="5 9" id="KW-0028">Amino-acid biosynthesis</keyword>
<keyword evidence="8 9" id="KW-0413">Isomerase</keyword>
<dbReference type="HAMAP" id="MF_00135">
    <property type="entry name" value="PRAI"/>
    <property type="match status" value="1"/>
</dbReference>
<dbReference type="UniPathway" id="UPA00035">
    <property type="reaction ID" value="UER00042"/>
</dbReference>